<reference evidence="2" key="1">
    <citation type="journal article" date="2023" name="Insect Mol. Biol.">
        <title>Genome sequencing provides insights into the evolution of gene families encoding plant cell wall-degrading enzymes in longhorned beetles.</title>
        <authorList>
            <person name="Shin N.R."/>
            <person name="Okamura Y."/>
            <person name="Kirsch R."/>
            <person name="Pauchet Y."/>
        </authorList>
    </citation>
    <scope>NUCLEOTIDE SEQUENCE</scope>
    <source>
        <strain evidence="2">AMC_N1</strain>
    </source>
</reference>
<proteinExistence type="predicted"/>
<name>A0AAV8X752_9CUCU</name>
<dbReference type="PROSITE" id="PS50184">
    <property type="entry name" value="VWFC_2"/>
    <property type="match status" value="1"/>
</dbReference>
<comment type="caution">
    <text evidence="2">The sequence shown here is derived from an EMBL/GenBank/DDBJ whole genome shotgun (WGS) entry which is preliminary data.</text>
</comment>
<sequence length="223" mass="24811">MFMFILNFAYVEAEESCDGLGVLVYEDLGCQAVKRPGKKCPVKGTKYALNEKIDQDVTYESCNVGCFCNRHLDATRFTCAILDCPEWLGVPVKFGCFRKYEVDKCCSVGMNCPSDDNPLEDCDVGGKKYKEGEKFFPKDTCMKCVCSKNFNGKLESPFCKRLSCGVQINHAEELHNRCAPTYVKPYGESLCCPDTWVCPTSSDKVTKINPEAEADSVGVPSSR</sequence>
<evidence type="ECO:0000259" key="1">
    <source>
        <dbReference type="PROSITE" id="PS50184"/>
    </source>
</evidence>
<dbReference type="InterPro" id="IPR001007">
    <property type="entry name" value="VWF_dom"/>
</dbReference>
<accession>A0AAV8X752</accession>
<gene>
    <name evidence="2" type="ORF">NQ318_023207</name>
</gene>
<feature type="domain" description="VWFC" evidence="1">
    <location>
        <begin position="120"/>
        <end position="199"/>
    </location>
</feature>
<evidence type="ECO:0000313" key="2">
    <source>
        <dbReference type="EMBL" id="KAJ8934627.1"/>
    </source>
</evidence>
<keyword evidence="3" id="KW-1185">Reference proteome</keyword>
<dbReference type="EMBL" id="JAPWTK010001008">
    <property type="protein sequence ID" value="KAJ8934627.1"/>
    <property type="molecule type" value="Genomic_DNA"/>
</dbReference>
<protein>
    <recommendedName>
        <fullName evidence="1">VWFC domain-containing protein</fullName>
    </recommendedName>
</protein>
<organism evidence="2 3">
    <name type="scientific">Aromia moschata</name>
    <dbReference type="NCBI Taxonomy" id="1265417"/>
    <lineage>
        <taxon>Eukaryota</taxon>
        <taxon>Metazoa</taxon>
        <taxon>Ecdysozoa</taxon>
        <taxon>Arthropoda</taxon>
        <taxon>Hexapoda</taxon>
        <taxon>Insecta</taxon>
        <taxon>Pterygota</taxon>
        <taxon>Neoptera</taxon>
        <taxon>Endopterygota</taxon>
        <taxon>Coleoptera</taxon>
        <taxon>Polyphaga</taxon>
        <taxon>Cucujiformia</taxon>
        <taxon>Chrysomeloidea</taxon>
        <taxon>Cerambycidae</taxon>
        <taxon>Cerambycinae</taxon>
        <taxon>Callichromatini</taxon>
        <taxon>Aromia</taxon>
    </lineage>
</organism>
<dbReference type="Proteomes" id="UP001162162">
    <property type="component" value="Unassembled WGS sequence"/>
</dbReference>
<dbReference type="AlphaFoldDB" id="A0AAV8X752"/>
<evidence type="ECO:0000313" key="3">
    <source>
        <dbReference type="Proteomes" id="UP001162162"/>
    </source>
</evidence>